<keyword evidence="2" id="KW-1185">Reference proteome</keyword>
<dbReference type="PATRIC" id="fig|66969.6.peg.3209"/>
<dbReference type="EMBL" id="LNZB01000060">
    <property type="protein sequence ID" value="KTD74914.1"/>
    <property type="molecule type" value="Genomic_DNA"/>
</dbReference>
<reference evidence="1 2" key="1">
    <citation type="submission" date="2015-11" db="EMBL/GenBank/DDBJ databases">
        <title>Genomic analysis of 38 Legionella species identifies large and diverse effector repertoires.</title>
        <authorList>
            <person name="Burstein D."/>
            <person name="Amaro F."/>
            <person name="Zusman T."/>
            <person name="Lifshitz Z."/>
            <person name="Cohen O."/>
            <person name="Gilbert J.A."/>
            <person name="Pupko T."/>
            <person name="Shuman H.A."/>
            <person name="Segal G."/>
        </authorList>
    </citation>
    <scope>NUCLEOTIDE SEQUENCE [LARGE SCALE GENOMIC DNA]</scope>
    <source>
        <strain evidence="1 2">ATCC 51914</strain>
    </source>
</reference>
<dbReference type="InterPro" id="IPR010260">
    <property type="entry name" value="AlpA"/>
</dbReference>
<name>A0A0W1A0M4_9GAMM</name>
<protein>
    <submittedName>
        <fullName evidence="1">Prophage regulatory protein-like protein</fullName>
    </submittedName>
</protein>
<proteinExistence type="predicted"/>
<dbReference type="STRING" id="66969.Lwal_2955"/>
<dbReference type="Gene3D" id="1.10.238.160">
    <property type="match status" value="1"/>
</dbReference>
<accession>A0A0W1A0M4</accession>
<dbReference type="AlphaFoldDB" id="A0A0W1A0M4"/>
<dbReference type="RefSeq" id="WP_058481564.1">
    <property type="nucleotide sequence ID" value="NZ_CAAAIQ010000010.1"/>
</dbReference>
<dbReference type="Pfam" id="PF05930">
    <property type="entry name" value="Phage_AlpA"/>
    <property type="match status" value="1"/>
</dbReference>
<gene>
    <name evidence="1" type="ORF">Lwal_2955</name>
</gene>
<dbReference type="Proteomes" id="UP000054729">
    <property type="component" value="Unassembled WGS sequence"/>
</dbReference>
<evidence type="ECO:0000313" key="2">
    <source>
        <dbReference type="Proteomes" id="UP000054729"/>
    </source>
</evidence>
<comment type="caution">
    <text evidence="1">The sequence shown here is derived from an EMBL/GenBank/DDBJ whole genome shotgun (WGS) entry which is preliminary data.</text>
</comment>
<dbReference type="OrthoDB" id="5298532at2"/>
<sequence length="71" mass="8600">MQNTEFKQQILFISDLEQILGRDRLTIRRWWLIGKFPRPVKLNGTTLAWHIESIEQWIHNNIKQEEVETVI</sequence>
<organism evidence="1 2">
    <name type="scientific">Legionella waltersii</name>
    <dbReference type="NCBI Taxonomy" id="66969"/>
    <lineage>
        <taxon>Bacteria</taxon>
        <taxon>Pseudomonadati</taxon>
        <taxon>Pseudomonadota</taxon>
        <taxon>Gammaproteobacteria</taxon>
        <taxon>Legionellales</taxon>
        <taxon>Legionellaceae</taxon>
        <taxon>Legionella</taxon>
    </lineage>
</organism>
<evidence type="ECO:0000313" key="1">
    <source>
        <dbReference type="EMBL" id="KTD74914.1"/>
    </source>
</evidence>